<accession>A0A849BJX6</accession>
<dbReference type="Pfam" id="PF16571">
    <property type="entry name" value="FBP_C"/>
    <property type="match status" value="1"/>
</dbReference>
<evidence type="ECO:0000313" key="3">
    <source>
        <dbReference type="Proteomes" id="UP000555552"/>
    </source>
</evidence>
<dbReference type="InterPro" id="IPR032330">
    <property type="entry name" value="EF-G-binding_C"/>
</dbReference>
<organism evidence="2 3">
    <name type="scientific">Pseudokineococcus marinus</name>
    <dbReference type="NCBI Taxonomy" id="351215"/>
    <lineage>
        <taxon>Bacteria</taxon>
        <taxon>Bacillati</taxon>
        <taxon>Actinomycetota</taxon>
        <taxon>Actinomycetes</taxon>
        <taxon>Kineosporiales</taxon>
        <taxon>Kineosporiaceae</taxon>
        <taxon>Pseudokineococcus</taxon>
    </lineage>
</organism>
<gene>
    <name evidence="2" type="ORF">HLB09_10430</name>
</gene>
<proteinExistence type="predicted"/>
<sequence length="163" mass="17526">MLPLTAAQIRSCFVGASRKELADMSPPPELETLDWDRLDVLGWRDAKLPRRSYAVVPVDARPVGLLLLQASAAPRRRAQCAWCQDVELPADVVLRSARRAGAAGRAGDTVGTLVCEGFECSANVRRTPPLPYEGFDLEAARAERVAGLQARAAGFARAVLATS</sequence>
<evidence type="ECO:0000313" key="2">
    <source>
        <dbReference type="EMBL" id="NNH23500.1"/>
    </source>
</evidence>
<reference evidence="2 3" key="1">
    <citation type="submission" date="2020-05" db="EMBL/GenBank/DDBJ databases">
        <title>MicrobeNet Type strains.</title>
        <authorList>
            <person name="Nicholson A.C."/>
        </authorList>
    </citation>
    <scope>NUCLEOTIDE SEQUENCE [LARGE SCALE GENOMIC DNA]</scope>
    <source>
        <strain evidence="2 3">JCM 14547</strain>
    </source>
</reference>
<keyword evidence="3" id="KW-1185">Reference proteome</keyword>
<name>A0A849BJX6_9ACTN</name>
<dbReference type="EMBL" id="JABEMA010000150">
    <property type="protein sequence ID" value="NNH23500.1"/>
    <property type="molecule type" value="Genomic_DNA"/>
</dbReference>
<dbReference type="Proteomes" id="UP000555552">
    <property type="component" value="Unassembled WGS sequence"/>
</dbReference>
<evidence type="ECO:0000259" key="1">
    <source>
        <dbReference type="Pfam" id="PF16571"/>
    </source>
</evidence>
<protein>
    <submittedName>
        <fullName evidence="2">FBP domain-containing protein</fullName>
    </submittedName>
</protein>
<feature type="domain" description="Elongation factor G-binding protein C-terminal treble-clef zinc-finger" evidence="1">
    <location>
        <begin position="8"/>
        <end position="159"/>
    </location>
</feature>
<dbReference type="RefSeq" id="WP_171203311.1">
    <property type="nucleotide sequence ID" value="NZ_BAAANP010000019.1"/>
</dbReference>
<comment type="caution">
    <text evidence="2">The sequence shown here is derived from an EMBL/GenBank/DDBJ whole genome shotgun (WGS) entry which is preliminary data.</text>
</comment>
<dbReference type="AlphaFoldDB" id="A0A849BJX6"/>